<dbReference type="AlphaFoldDB" id="A0AAD8KCI8"/>
<feature type="transmembrane region" description="Helical" evidence="1">
    <location>
        <begin position="178"/>
        <end position="201"/>
    </location>
</feature>
<evidence type="ECO:0000313" key="2">
    <source>
        <dbReference type="EMBL" id="KAK1420410.1"/>
    </source>
</evidence>
<sequence>MHEFAYIYLQNLPTYTTLSLLIPSSNHHSKIIKKKNKQQEAMDQRFSSCRGVSFEIQPHRDPFAIDAPRASQKSWLPWGSSKRIVPSGSVFSRSTSKASSHFCDVDTDNEDDDDSVLINIEEGYELDNNSLLPISNSVHEQLPKAPSKKLVLKQNKPKESRLSVILLDQGLFTVYKRLFMVCMTLNITGLVLAATGQFPYARNHATVFSIGNLLALTLCRSEAFLRIVFWLAVKVLGHSWVPLHLKTATTSLLQSLGGIHSSCGVSSVMWLTYSLILTLKDRDNTSNLIIAVASTILSLLCLSSLAAFPLVRHLHHNVFERTHRFAGWTGLILLWAFIVLTESYDPNTDTYKKDIGSRLVKSQEFWLTLAVTILIIIPWVTVRRVAVEVSAPSGHASIIRFAGGVKPGILGRISPSPMSEWHAFGIISDGKKEHMMLAGAVGDFTKSLVSNPPSHLWVRQVHFAGLPYLVNMYNRVLVVATGSGICVFLSFLLQRGPAEVCLLWVAKGIEQNFGKEIKEWVSGHPEDRVIVHDTAVMGRPNVSEMSVAAAKKWGAEVVIVTSNPEGSRDVVDACKSKGIPAFGPIWDS</sequence>
<feature type="transmembrane region" description="Helical" evidence="1">
    <location>
        <begin position="472"/>
        <end position="493"/>
    </location>
</feature>
<keyword evidence="1" id="KW-0812">Transmembrane</keyword>
<feature type="transmembrane region" description="Helical" evidence="1">
    <location>
        <begin position="253"/>
        <end position="276"/>
    </location>
</feature>
<protein>
    <recommendedName>
        <fullName evidence="4">Adenylate-forming reductase</fullName>
    </recommendedName>
</protein>
<gene>
    <name evidence="2" type="ORF">QVD17_21978</name>
</gene>
<dbReference type="InterPro" id="IPR039261">
    <property type="entry name" value="FNR_nucleotide-bd"/>
</dbReference>
<accession>A0AAD8KCI8</accession>
<dbReference type="PANTHER" id="PTHR33927:SF1">
    <property type="entry name" value="TRANSMEMBRANE PROTEIN"/>
    <property type="match status" value="1"/>
</dbReference>
<proteinExistence type="predicted"/>
<feature type="transmembrane region" description="Helical" evidence="1">
    <location>
        <begin position="325"/>
        <end position="344"/>
    </location>
</feature>
<comment type="caution">
    <text evidence="2">The sequence shown here is derived from an EMBL/GenBank/DDBJ whole genome shotgun (WGS) entry which is preliminary data.</text>
</comment>
<dbReference type="Proteomes" id="UP001229421">
    <property type="component" value="Unassembled WGS sequence"/>
</dbReference>
<feature type="transmembrane region" description="Helical" evidence="1">
    <location>
        <begin position="288"/>
        <end position="310"/>
    </location>
</feature>
<name>A0AAD8KCI8_TARER</name>
<keyword evidence="1" id="KW-0472">Membrane</keyword>
<feature type="transmembrane region" description="Helical" evidence="1">
    <location>
        <begin position="365"/>
        <end position="382"/>
    </location>
</feature>
<evidence type="ECO:0000256" key="1">
    <source>
        <dbReference type="SAM" id="Phobius"/>
    </source>
</evidence>
<keyword evidence="3" id="KW-1185">Reference proteome</keyword>
<dbReference type="EMBL" id="JAUHHV010000006">
    <property type="protein sequence ID" value="KAK1420410.1"/>
    <property type="molecule type" value="Genomic_DNA"/>
</dbReference>
<dbReference type="SUPFAM" id="SSF52343">
    <property type="entry name" value="Ferredoxin reductase-like, C-terminal NADP-linked domain"/>
    <property type="match status" value="1"/>
</dbReference>
<dbReference type="PANTHER" id="PTHR33927">
    <property type="entry name" value="TRANSMEMBRANE PROTEIN"/>
    <property type="match status" value="1"/>
</dbReference>
<reference evidence="2" key="1">
    <citation type="journal article" date="2023" name="bioRxiv">
        <title>Improved chromosome-level genome assembly for marigold (Tagetes erecta).</title>
        <authorList>
            <person name="Jiang F."/>
            <person name="Yuan L."/>
            <person name="Wang S."/>
            <person name="Wang H."/>
            <person name="Xu D."/>
            <person name="Wang A."/>
            <person name="Fan W."/>
        </authorList>
    </citation>
    <scope>NUCLEOTIDE SEQUENCE</scope>
    <source>
        <strain evidence="2">WSJ</strain>
        <tissue evidence="2">Leaf</tissue>
    </source>
</reference>
<dbReference type="InterPro" id="IPR052979">
    <property type="entry name" value="Adenylate-forming_domain"/>
</dbReference>
<evidence type="ECO:0008006" key="4">
    <source>
        <dbReference type="Google" id="ProtNLM"/>
    </source>
</evidence>
<organism evidence="2 3">
    <name type="scientific">Tagetes erecta</name>
    <name type="common">African marigold</name>
    <dbReference type="NCBI Taxonomy" id="13708"/>
    <lineage>
        <taxon>Eukaryota</taxon>
        <taxon>Viridiplantae</taxon>
        <taxon>Streptophyta</taxon>
        <taxon>Embryophyta</taxon>
        <taxon>Tracheophyta</taxon>
        <taxon>Spermatophyta</taxon>
        <taxon>Magnoliopsida</taxon>
        <taxon>eudicotyledons</taxon>
        <taxon>Gunneridae</taxon>
        <taxon>Pentapetalae</taxon>
        <taxon>asterids</taxon>
        <taxon>campanulids</taxon>
        <taxon>Asterales</taxon>
        <taxon>Asteraceae</taxon>
        <taxon>Asteroideae</taxon>
        <taxon>Heliantheae alliance</taxon>
        <taxon>Tageteae</taxon>
        <taxon>Tagetes</taxon>
    </lineage>
</organism>
<keyword evidence="1" id="KW-1133">Transmembrane helix</keyword>
<evidence type="ECO:0000313" key="3">
    <source>
        <dbReference type="Proteomes" id="UP001229421"/>
    </source>
</evidence>